<comment type="similarity">
    <text evidence="1">Belongs to the nitrite and sulfite reductase 4Fe-4S domain family.</text>
</comment>
<dbReference type="InterPro" id="IPR045854">
    <property type="entry name" value="NO2/SO3_Rdtase_4Fe4S_sf"/>
</dbReference>
<dbReference type="RefSeq" id="WP_345973144.1">
    <property type="nucleotide sequence ID" value="NZ_CP147920.1"/>
</dbReference>
<dbReference type="PROSITE" id="PS00365">
    <property type="entry name" value="NIR_SIR"/>
    <property type="match status" value="1"/>
</dbReference>
<keyword evidence="7" id="KW-0411">Iron-sulfur</keyword>
<evidence type="ECO:0000256" key="4">
    <source>
        <dbReference type="ARBA" id="ARBA00022723"/>
    </source>
</evidence>
<dbReference type="Pfam" id="PF03460">
    <property type="entry name" value="NIR_SIR_ferr"/>
    <property type="match status" value="2"/>
</dbReference>
<keyword evidence="6" id="KW-0408">Iron</keyword>
<evidence type="ECO:0000256" key="1">
    <source>
        <dbReference type="ARBA" id="ARBA00010429"/>
    </source>
</evidence>
<evidence type="ECO:0000256" key="2">
    <source>
        <dbReference type="ARBA" id="ARBA00022485"/>
    </source>
</evidence>
<keyword evidence="11" id="KW-1185">Reference proteome</keyword>
<evidence type="ECO:0000259" key="9">
    <source>
        <dbReference type="Pfam" id="PF03460"/>
    </source>
</evidence>
<dbReference type="InterPro" id="IPR005117">
    <property type="entry name" value="NiRdtase/SiRdtase_haem-b_fer"/>
</dbReference>
<evidence type="ECO:0000256" key="5">
    <source>
        <dbReference type="ARBA" id="ARBA00023002"/>
    </source>
</evidence>
<dbReference type="InterPro" id="IPR006066">
    <property type="entry name" value="NO2/SO3_Rdtase_FeS/sirohaem_BS"/>
</dbReference>
<name>A0ABZ3HBY4_9BACT</name>
<organism evidence="10 11">
    <name type="scientific">Sulfurimonas diazotrophicus</name>
    <dbReference type="NCBI Taxonomy" id="3131939"/>
    <lineage>
        <taxon>Bacteria</taxon>
        <taxon>Pseudomonadati</taxon>
        <taxon>Campylobacterota</taxon>
        <taxon>Epsilonproteobacteria</taxon>
        <taxon>Campylobacterales</taxon>
        <taxon>Sulfurimonadaceae</taxon>
        <taxon>Sulfurimonas</taxon>
    </lineage>
</organism>
<feature type="domain" description="Nitrite/Sulfite reductase ferredoxin-like" evidence="9">
    <location>
        <begin position="313"/>
        <end position="372"/>
    </location>
</feature>
<dbReference type="InterPro" id="IPR006067">
    <property type="entry name" value="NO2/SO3_Rdtase_4Fe4S_dom"/>
</dbReference>
<evidence type="ECO:0000256" key="7">
    <source>
        <dbReference type="ARBA" id="ARBA00023014"/>
    </source>
</evidence>
<evidence type="ECO:0000313" key="10">
    <source>
        <dbReference type="EMBL" id="XAU15781.1"/>
    </source>
</evidence>
<dbReference type="EMBL" id="CP147920">
    <property type="protein sequence ID" value="XAU15781.1"/>
    <property type="molecule type" value="Genomic_DNA"/>
</dbReference>
<keyword evidence="5" id="KW-0560">Oxidoreductase</keyword>
<keyword evidence="2" id="KW-0004">4Fe-4S</keyword>
<dbReference type="InterPro" id="IPR051329">
    <property type="entry name" value="NIR_SIR_4Fe-4S"/>
</dbReference>
<dbReference type="PANTHER" id="PTHR32439:SF0">
    <property type="entry name" value="FERREDOXIN--NITRITE REDUCTASE, CHLOROPLASTIC"/>
    <property type="match status" value="1"/>
</dbReference>
<protein>
    <submittedName>
        <fullName evidence="10">Ferredoxin--nitrite reductase</fullName>
    </submittedName>
</protein>
<evidence type="ECO:0000313" key="11">
    <source>
        <dbReference type="Proteomes" id="UP001447842"/>
    </source>
</evidence>
<gene>
    <name evidence="10" type="ORF">WCY31_03545</name>
</gene>
<proteinExistence type="inferred from homology"/>
<dbReference type="Pfam" id="PF01077">
    <property type="entry name" value="NIR_SIR"/>
    <property type="match status" value="1"/>
</dbReference>
<sequence length="639" mass="70442">MISVLQAASEARNTKTNKVEQTKALKTPKEAFEQIAEYAKKGYGSIPKEDLGYFLKCFGIFDRPMTPERFMMRVRIPGGQLDAAQARTVGEIAKAFGRDYIDISTRAQIVLRYLSIEAMPEILERLETVGLTTFHTGVDNFRNMVNDPLDGVAFDNILPSQGLLVSLQSLFLGHWEWVSALPRKFNTGVCGSLANRCNIFGQDCGFVLAQKEGVYGYNVYLGGRVGVIARNADIFVRDEAEAVAMFKALIELYRDYGFRDNRNKNRLHFLIEAVGMEALAAAIREKAGIDFATAGETLTQLDNSDPDQGRVQLNNGSFAVHAVVPSGVFSGSDLVAAAEAAETFGDGRVRLDIEQSLYLLGVDAVHYEALMETPFFENYKSVSSPYFNHLIACAGEEHCPFGVIPNKPDAIEMAEYLSRAVPLEGGRVRMHWSGCVKGCGLHGVGDVGFEGCKAKVNGETEHGVHITLGGKLTAEGQEGYSVMKSVPLRFARYHVESLMREYRRLRRAGESFGQFHDRVLSGYSPAAIGFVMQLQAYVRGRGIDLALGFEAGAKSGRNESFELFDFGCRLYKKLTGETAYPLQAHYMPSEGERLDTTLLERPGIDTNLARMVSKMLEPHANLRAKAFTELNGFVALSPS</sequence>
<accession>A0ABZ3HBY4</accession>
<evidence type="ECO:0000256" key="3">
    <source>
        <dbReference type="ARBA" id="ARBA00022617"/>
    </source>
</evidence>
<keyword evidence="3" id="KW-0349">Heme</keyword>
<dbReference type="PANTHER" id="PTHR32439">
    <property type="entry name" value="FERREDOXIN--NITRITE REDUCTASE, CHLOROPLASTIC"/>
    <property type="match status" value="1"/>
</dbReference>
<dbReference type="Proteomes" id="UP001447842">
    <property type="component" value="Chromosome"/>
</dbReference>
<feature type="domain" description="Nitrite/sulphite reductase 4Fe-4S" evidence="8">
    <location>
        <begin position="139"/>
        <end position="288"/>
    </location>
</feature>
<feature type="domain" description="Nitrite/Sulfite reductase ferredoxin-like" evidence="9">
    <location>
        <begin position="67"/>
        <end position="127"/>
    </location>
</feature>
<evidence type="ECO:0000256" key="6">
    <source>
        <dbReference type="ARBA" id="ARBA00023004"/>
    </source>
</evidence>
<dbReference type="SUPFAM" id="SSF55124">
    <property type="entry name" value="Nitrite/Sulfite reductase N-terminal domain-like"/>
    <property type="match status" value="2"/>
</dbReference>
<dbReference type="SUPFAM" id="SSF56014">
    <property type="entry name" value="Nitrite and sulphite reductase 4Fe-4S domain-like"/>
    <property type="match status" value="2"/>
</dbReference>
<reference evidence="10 11" key="1">
    <citation type="submission" date="2024-03" db="EMBL/GenBank/DDBJ databases">
        <title>Sulfurimonas sp. HSL3-1.</title>
        <authorList>
            <person name="Wang S."/>
        </authorList>
    </citation>
    <scope>NUCLEOTIDE SEQUENCE [LARGE SCALE GENOMIC DNA]</scope>
    <source>
        <strain evidence="10 11">HSL3-1</strain>
    </source>
</reference>
<dbReference type="InterPro" id="IPR036136">
    <property type="entry name" value="Nit/Sulf_reduc_fer-like_dom_sf"/>
</dbReference>
<evidence type="ECO:0000259" key="8">
    <source>
        <dbReference type="Pfam" id="PF01077"/>
    </source>
</evidence>
<dbReference type="Gene3D" id="3.30.413.10">
    <property type="entry name" value="Sulfite Reductase Hemoprotein, domain 1"/>
    <property type="match status" value="2"/>
</dbReference>
<dbReference type="Gene3D" id="3.90.480.20">
    <property type="match status" value="1"/>
</dbReference>
<keyword evidence="4" id="KW-0479">Metal-binding</keyword>